<evidence type="ECO:0000313" key="2">
    <source>
        <dbReference type="Proteomes" id="UP001164390"/>
    </source>
</evidence>
<evidence type="ECO:0000313" key="1">
    <source>
        <dbReference type="EMBL" id="UYM06084.1"/>
    </source>
</evidence>
<sequence length="174" mass="18761">MRVGEDSALRQAVLEIESHAAGEGWDQPPRLYALVPTGDLVRAEPAMARSLGLDEDADPDSLTPIAQDDVPAERPFEDTLAQIMWPPQVVGCAAVVERLMLPPEAEDGLPDDARDLETYAAKHPDRQDVRIVAAVTRTGDAHCAVRMRANPDDLLEGPDLVPALTRLIAGTLAD</sequence>
<protein>
    <submittedName>
        <fullName evidence="1">PPA1309 family protein</fullName>
    </submittedName>
</protein>
<reference evidence="1" key="1">
    <citation type="submission" date="2022-01" db="EMBL/GenBank/DDBJ databases">
        <title>Nocardioidaceae gen. sp. A5X3R13.</title>
        <authorList>
            <person name="Lopez Marin M.A."/>
            <person name="Uhlik O."/>
        </authorList>
    </citation>
    <scope>NUCLEOTIDE SEQUENCE</scope>
    <source>
        <strain evidence="1">A5X3R13</strain>
    </source>
</reference>
<dbReference type="RefSeq" id="WP_271634932.1">
    <property type="nucleotide sequence ID" value="NZ_CP094970.1"/>
</dbReference>
<dbReference type="InterPro" id="IPR047681">
    <property type="entry name" value="PPA1309-like"/>
</dbReference>
<name>A0AA46TIQ3_9ACTN</name>
<dbReference type="Proteomes" id="UP001164390">
    <property type="component" value="Chromosome"/>
</dbReference>
<organism evidence="1 2">
    <name type="scientific">Solicola gregarius</name>
    <dbReference type="NCBI Taxonomy" id="2908642"/>
    <lineage>
        <taxon>Bacteria</taxon>
        <taxon>Bacillati</taxon>
        <taxon>Actinomycetota</taxon>
        <taxon>Actinomycetes</taxon>
        <taxon>Propionibacteriales</taxon>
        <taxon>Nocardioidaceae</taxon>
        <taxon>Solicola</taxon>
    </lineage>
</organism>
<accession>A0AA46TIQ3</accession>
<dbReference type="EMBL" id="CP094970">
    <property type="protein sequence ID" value="UYM06084.1"/>
    <property type="molecule type" value="Genomic_DNA"/>
</dbReference>
<dbReference type="AlphaFoldDB" id="A0AA46TIQ3"/>
<proteinExistence type="predicted"/>
<dbReference type="KEGG" id="sgrg:L0C25_03150"/>
<gene>
    <name evidence="1" type="ORF">L0C25_03150</name>
</gene>
<dbReference type="NCBIfam" id="NF040618">
    <property type="entry name" value="PPA1309_fam"/>
    <property type="match status" value="1"/>
</dbReference>
<keyword evidence="2" id="KW-1185">Reference proteome</keyword>